<dbReference type="InterPro" id="IPR050336">
    <property type="entry name" value="Chromosome_partition/occlusion"/>
</dbReference>
<dbReference type="PANTHER" id="PTHR33375">
    <property type="entry name" value="CHROMOSOME-PARTITIONING PROTEIN PARB-RELATED"/>
    <property type="match status" value="1"/>
</dbReference>
<dbReference type="SUPFAM" id="SSF110849">
    <property type="entry name" value="ParB/Sulfiredoxin"/>
    <property type="match status" value="1"/>
</dbReference>
<comment type="similarity">
    <text evidence="1">Belongs to the ParB family.</text>
</comment>
<organism evidence="5 6">
    <name type="scientific">Azospirillum brasilense</name>
    <dbReference type="NCBI Taxonomy" id="192"/>
    <lineage>
        <taxon>Bacteria</taxon>
        <taxon>Pseudomonadati</taxon>
        <taxon>Pseudomonadota</taxon>
        <taxon>Alphaproteobacteria</taxon>
        <taxon>Rhodospirillales</taxon>
        <taxon>Azospirillaceae</taxon>
        <taxon>Azospirillum</taxon>
    </lineage>
</organism>
<feature type="compositionally biased region" description="Low complexity" evidence="3">
    <location>
        <begin position="661"/>
        <end position="679"/>
    </location>
</feature>
<dbReference type="SMART" id="SM00470">
    <property type="entry name" value="ParB"/>
    <property type="match status" value="1"/>
</dbReference>
<keyword evidence="2" id="KW-0175">Coiled coil</keyword>
<dbReference type="Pfam" id="PF02195">
    <property type="entry name" value="ParB_N"/>
    <property type="match status" value="1"/>
</dbReference>
<gene>
    <name evidence="5" type="ORF">D3867_23985</name>
</gene>
<feature type="domain" description="ParB-like N-terminal" evidence="4">
    <location>
        <begin position="12"/>
        <end position="113"/>
    </location>
</feature>
<evidence type="ECO:0000259" key="4">
    <source>
        <dbReference type="SMART" id="SM00470"/>
    </source>
</evidence>
<reference evidence="5 6" key="1">
    <citation type="submission" date="2018-09" db="EMBL/GenBank/DDBJ databases">
        <title>Whole genome based analysis of evolution and adaptive divergence in Indian and Brazilian strains of Azospirillum brasilense.</title>
        <authorList>
            <person name="Singh C."/>
            <person name="Tripathi A.K."/>
        </authorList>
    </citation>
    <scope>NUCLEOTIDE SEQUENCE [LARGE SCALE GENOMIC DNA]</scope>
    <source>
        <strain evidence="5 6">MTCC4036</strain>
        <plasmid evidence="5 6">p2</plasmid>
    </source>
</reference>
<sequence>MATPKIVLNTSRDIPFNKLVLSQANVRKVKAGVSIEELAEDIARRTLLHSLAVRPVLDAEGNETGVFEVPVGGRRFRALELLVKQKRMSRTQPVPCVVRTAGLAEEDSLAENVQRAPLHPLDQFRAFQTLREAGLGEEEIAARFFVAPGVVKQRLKLAAVAPALLDAYAEDRMTLEQLMAFTVSGDHARQEQVWEALSRAYSREPYQIRRLLTEGAVRASDKRALFVGVEAYEAAGGAVMRDLFQHDDGGWLQDPALLDRLVAEKLEAEAATVRAEGWKWVEVALAFPYGHSRGLRRLAGEPVPLSEAEQEAYDALHAEYERLEGSEPSEAEELDRVAQRLAEIDLELRALEERPLVYETAEVARAGVFVSVDVEGGLQVDRGYVRPEDEAPVEPVVPAGGEETSAVPAGGGGAVAAQPAAIAGGASVSAPVPVTGLATAEDDEGLRPLPERLLIELSVHRTLALRDALANDPDTAFLAALHALCLRTFTQRPGASCLELDLKSAGFGVQPPELAASAAARAIDARQRAWSAQLPGEPAALWETLVAFDGDSRAALFAHCVSFGVNAVHEPWNRAPQRAAHADLLAGAVGLDMAAAGWTATVDSYLGRVPKARILEAVREARGPEAAQLIDHLRKPDMAKEAERLLAGSGWLPEPLRRPLEPAAGGDAGAAGDAEGGDASLPAFLTGAGEIPVGEDDADRTEAAAA</sequence>
<evidence type="ECO:0000313" key="5">
    <source>
        <dbReference type="EMBL" id="QCO05068.1"/>
    </source>
</evidence>
<geneLocation type="plasmid" evidence="5">
    <name>p2</name>
</geneLocation>
<dbReference type="FunFam" id="1.10.10.2830:FF:000001">
    <property type="entry name" value="Chromosome partitioning protein ParB"/>
    <property type="match status" value="1"/>
</dbReference>
<dbReference type="GO" id="GO:0005694">
    <property type="term" value="C:chromosome"/>
    <property type="evidence" value="ECO:0007669"/>
    <property type="project" value="TreeGrafter"/>
</dbReference>
<dbReference type="InterPro" id="IPR036086">
    <property type="entry name" value="ParB/Sulfiredoxin_sf"/>
</dbReference>
<dbReference type="PANTHER" id="PTHR33375:SF7">
    <property type="entry name" value="CHROMOSOME 2-PARTITIONING PROTEIN PARB-RELATED"/>
    <property type="match status" value="1"/>
</dbReference>
<dbReference type="GO" id="GO:0003677">
    <property type="term" value="F:DNA binding"/>
    <property type="evidence" value="ECO:0007669"/>
    <property type="project" value="UniProtKB-KW"/>
</dbReference>
<feature type="region of interest" description="Disordered" evidence="3">
    <location>
        <begin position="656"/>
        <end position="706"/>
    </location>
</feature>
<protein>
    <submittedName>
        <fullName evidence="5">DNA-binding protein</fullName>
    </submittedName>
</protein>
<dbReference type="Proteomes" id="UP000298596">
    <property type="component" value="Plasmid p2"/>
</dbReference>
<evidence type="ECO:0000256" key="2">
    <source>
        <dbReference type="SAM" id="Coils"/>
    </source>
</evidence>
<dbReference type="Gene3D" id="3.90.1530.30">
    <property type="match status" value="1"/>
</dbReference>
<keyword evidence="5" id="KW-0614">Plasmid</keyword>
<evidence type="ECO:0000256" key="3">
    <source>
        <dbReference type="SAM" id="MobiDB-lite"/>
    </source>
</evidence>
<dbReference type="AlphaFoldDB" id="A0A4D8Q4U7"/>
<keyword evidence="5" id="KW-0238">DNA-binding</keyword>
<dbReference type="Gene3D" id="1.10.10.2830">
    <property type="match status" value="1"/>
</dbReference>
<evidence type="ECO:0000256" key="1">
    <source>
        <dbReference type="ARBA" id="ARBA00006295"/>
    </source>
</evidence>
<dbReference type="SUPFAM" id="SSF109709">
    <property type="entry name" value="KorB DNA-binding domain-like"/>
    <property type="match status" value="1"/>
</dbReference>
<dbReference type="CDD" id="cd16406">
    <property type="entry name" value="ParB_N_like"/>
    <property type="match status" value="1"/>
</dbReference>
<dbReference type="InterPro" id="IPR003115">
    <property type="entry name" value="ParB_N"/>
</dbReference>
<evidence type="ECO:0000313" key="6">
    <source>
        <dbReference type="Proteomes" id="UP000298596"/>
    </source>
</evidence>
<proteinExistence type="inferred from homology"/>
<dbReference type="FunFam" id="3.90.1530.30:FF:000002">
    <property type="entry name" value="Chromosome partitioning protein ParB"/>
    <property type="match status" value="1"/>
</dbReference>
<feature type="coiled-coil region" evidence="2">
    <location>
        <begin position="306"/>
        <end position="354"/>
    </location>
</feature>
<accession>A0A4D8Q4U7</accession>
<dbReference type="GO" id="GO:0007059">
    <property type="term" value="P:chromosome segregation"/>
    <property type="evidence" value="ECO:0007669"/>
    <property type="project" value="TreeGrafter"/>
</dbReference>
<name>A0A4D8Q4U7_AZOBR</name>
<dbReference type="EMBL" id="CP032332">
    <property type="protein sequence ID" value="QCO05068.1"/>
    <property type="molecule type" value="Genomic_DNA"/>
</dbReference>